<accession>A0ABZ2RGY5</accession>
<evidence type="ECO:0000313" key="2">
    <source>
        <dbReference type="Proteomes" id="UP001476583"/>
    </source>
</evidence>
<reference evidence="1 2" key="1">
    <citation type="submission" date="2024-03" db="EMBL/GenBank/DDBJ databases">
        <title>Complete genome of BD2.</title>
        <authorList>
            <person name="Cao G."/>
        </authorList>
    </citation>
    <scope>NUCLEOTIDE SEQUENCE [LARGE SCALE GENOMIC DNA]</scope>
    <source>
        <strain evidence="1 2">BD2</strain>
    </source>
</reference>
<gene>
    <name evidence="1" type="ORF">WG219_11325</name>
</gene>
<organism evidence="1 2">
    <name type="scientific">Ectopseudomonas mendocina</name>
    <name type="common">Pseudomonas mendocina</name>
    <dbReference type="NCBI Taxonomy" id="300"/>
    <lineage>
        <taxon>Bacteria</taxon>
        <taxon>Pseudomonadati</taxon>
        <taxon>Pseudomonadota</taxon>
        <taxon>Gammaproteobacteria</taxon>
        <taxon>Pseudomonadales</taxon>
        <taxon>Pseudomonadaceae</taxon>
        <taxon>Ectopseudomonas</taxon>
    </lineage>
</organism>
<proteinExistence type="predicted"/>
<keyword evidence="2" id="KW-1185">Reference proteome</keyword>
<dbReference type="EMBL" id="CP148074">
    <property type="protein sequence ID" value="WXL23946.1"/>
    <property type="molecule type" value="Genomic_DNA"/>
</dbReference>
<name>A0ABZ2RGY5_ECTME</name>
<sequence length="104" mass="11712">MEIRQIIDSLSEAIDAGDADVIERYAEHCAEGMNELGELLCIAIIEMDRPQWLAVMSVTSQKTPKLADALEAIERHIDRERHAFIGKRANLGRSRRGSRSPVRI</sequence>
<dbReference type="Proteomes" id="UP001476583">
    <property type="component" value="Chromosome"/>
</dbReference>
<protein>
    <submittedName>
        <fullName evidence="1">Uncharacterized protein</fullName>
    </submittedName>
</protein>
<evidence type="ECO:0000313" key="1">
    <source>
        <dbReference type="EMBL" id="WXL23946.1"/>
    </source>
</evidence>